<dbReference type="InterPro" id="IPR013121">
    <property type="entry name" value="Fe_red_NAD-bd_6"/>
</dbReference>
<feature type="domain" description="Ferric reductase NAD binding" evidence="3">
    <location>
        <begin position="69"/>
        <end position="152"/>
    </location>
</feature>
<keyword evidence="2" id="KW-0472">Membrane</keyword>
<evidence type="ECO:0000313" key="4">
    <source>
        <dbReference type="EMBL" id="MCD7465277.1"/>
    </source>
</evidence>
<comment type="caution">
    <text evidence="4">The sequence shown here is derived from an EMBL/GenBank/DDBJ whole genome shotgun (WGS) entry which is preliminary data.</text>
</comment>
<feature type="transmembrane region" description="Helical" evidence="2">
    <location>
        <begin position="6"/>
        <end position="29"/>
    </location>
</feature>
<name>A0ABS8T1R6_DATST</name>
<evidence type="ECO:0000256" key="2">
    <source>
        <dbReference type="SAM" id="Phobius"/>
    </source>
</evidence>
<dbReference type="SUPFAM" id="SSF52343">
    <property type="entry name" value="Ferredoxin reductase-like, C-terminal NADP-linked domain"/>
    <property type="match status" value="1"/>
</dbReference>
<dbReference type="Gene3D" id="3.40.50.80">
    <property type="entry name" value="Nucleotide-binding domain of ferredoxin-NADP reductase (FNR) module"/>
    <property type="match status" value="1"/>
</dbReference>
<organism evidence="4 5">
    <name type="scientific">Datura stramonium</name>
    <name type="common">Jimsonweed</name>
    <name type="synonym">Common thornapple</name>
    <dbReference type="NCBI Taxonomy" id="4076"/>
    <lineage>
        <taxon>Eukaryota</taxon>
        <taxon>Viridiplantae</taxon>
        <taxon>Streptophyta</taxon>
        <taxon>Embryophyta</taxon>
        <taxon>Tracheophyta</taxon>
        <taxon>Spermatophyta</taxon>
        <taxon>Magnoliopsida</taxon>
        <taxon>eudicotyledons</taxon>
        <taxon>Gunneridae</taxon>
        <taxon>Pentapetalae</taxon>
        <taxon>asterids</taxon>
        <taxon>lamiids</taxon>
        <taxon>Solanales</taxon>
        <taxon>Solanaceae</taxon>
        <taxon>Solanoideae</taxon>
        <taxon>Datureae</taxon>
        <taxon>Datura</taxon>
    </lineage>
</organism>
<dbReference type="Pfam" id="PF08030">
    <property type="entry name" value="NAD_binding_6"/>
    <property type="match status" value="1"/>
</dbReference>
<evidence type="ECO:0000313" key="5">
    <source>
        <dbReference type="Proteomes" id="UP000823775"/>
    </source>
</evidence>
<reference evidence="4 5" key="1">
    <citation type="journal article" date="2021" name="BMC Genomics">
        <title>Datura genome reveals duplications of psychoactive alkaloid biosynthetic genes and high mutation rate following tissue culture.</title>
        <authorList>
            <person name="Rajewski A."/>
            <person name="Carter-House D."/>
            <person name="Stajich J."/>
            <person name="Litt A."/>
        </authorList>
    </citation>
    <scope>NUCLEOTIDE SEQUENCE [LARGE SCALE GENOMIC DNA]</scope>
    <source>
        <strain evidence="4">AR-01</strain>
    </source>
</reference>
<keyword evidence="1" id="KW-0560">Oxidoreductase</keyword>
<dbReference type="InterPro" id="IPR039261">
    <property type="entry name" value="FNR_nucleotide-bd"/>
</dbReference>
<keyword evidence="2" id="KW-1133">Transmembrane helix</keyword>
<keyword evidence="2" id="KW-0812">Transmembrane</keyword>
<gene>
    <name evidence="4" type="ORF">HAX54_000959</name>
</gene>
<protein>
    <recommendedName>
        <fullName evidence="3">Ferric reductase NAD binding domain-containing protein</fullName>
    </recommendedName>
</protein>
<dbReference type="PANTHER" id="PTHR11972">
    <property type="entry name" value="NADPH OXIDASE"/>
    <property type="match status" value="1"/>
</dbReference>
<proteinExistence type="predicted"/>
<dbReference type="EMBL" id="JACEIK010001034">
    <property type="protein sequence ID" value="MCD7465277.1"/>
    <property type="molecule type" value="Genomic_DNA"/>
</dbReference>
<sequence length="207" mass="23423">MQMWQWHKVGISTVAGEMSLLAGIAMWLTSFPRIRRKAKVQSNEFSFHKCALYIKAAVASIYSDFQKPDMLVMVSGGSGITPFISIIRELIYIAGLTSCKIPKVVLVASFKKSADLTMLYILLPLSGTTCDTSWLQLQIEAHVTREEPLKDKLPRTLWLKPNASERQTSVCSFRPEQLALAWSYNHILFHHVSSAHWHSKPTLYIPC</sequence>
<dbReference type="Proteomes" id="UP000823775">
    <property type="component" value="Unassembled WGS sequence"/>
</dbReference>
<accession>A0ABS8T1R6</accession>
<evidence type="ECO:0000256" key="1">
    <source>
        <dbReference type="ARBA" id="ARBA00023002"/>
    </source>
</evidence>
<keyword evidence="5" id="KW-1185">Reference proteome</keyword>
<dbReference type="InterPro" id="IPR050369">
    <property type="entry name" value="RBOH/FRE"/>
</dbReference>
<dbReference type="PANTHER" id="PTHR11972:SF41">
    <property type="entry name" value="FERRIC REDUCTION OXIDASE 2"/>
    <property type="match status" value="1"/>
</dbReference>
<evidence type="ECO:0000259" key="3">
    <source>
        <dbReference type="Pfam" id="PF08030"/>
    </source>
</evidence>